<dbReference type="Pfam" id="PF21623">
    <property type="entry name" value="HK_sensor_dom_bact"/>
    <property type="match status" value="1"/>
</dbReference>
<dbReference type="Pfam" id="PF00672">
    <property type="entry name" value="HAMP"/>
    <property type="match status" value="1"/>
</dbReference>
<dbReference type="SMART" id="SM00304">
    <property type="entry name" value="HAMP"/>
    <property type="match status" value="1"/>
</dbReference>
<dbReference type="GO" id="GO:0030295">
    <property type="term" value="F:protein kinase activator activity"/>
    <property type="evidence" value="ECO:0007669"/>
    <property type="project" value="TreeGrafter"/>
</dbReference>
<dbReference type="CDD" id="cd00082">
    <property type="entry name" value="HisKA"/>
    <property type="match status" value="1"/>
</dbReference>
<name>A0A5C5ZPT3_9BACT</name>
<evidence type="ECO:0000256" key="6">
    <source>
        <dbReference type="ARBA" id="ARBA00022777"/>
    </source>
</evidence>
<gene>
    <name evidence="10" type="primary">cph1_3</name>
    <name evidence="10" type="ORF">Mal64_22990</name>
</gene>
<evidence type="ECO:0000256" key="3">
    <source>
        <dbReference type="ARBA" id="ARBA00012438"/>
    </source>
</evidence>
<dbReference type="PROSITE" id="PS50885">
    <property type="entry name" value="HAMP"/>
    <property type="match status" value="1"/>
</dbReference>
<dbReference type="OrthoDB" id="9789238at2"/>
<dbReference type="Pfam" id="PF00512">
    <property type="entry name" value="HisKA"/>
    <property type="match status" value="1"/>
</dbReference>
<comment type="caution">
    <text evidence="10">The sequence shown here is derived from an EMBL/GenBank/DDBJ whole genome shotgun (WGS) entry which is preliminary data.</text>
</comment>
<dbReference type="PANTHER" id="PTHR42878">
    <property type="entry name" value="TWO-COMPONENT HISTIDINE KINASE"/>
    <property type="match status" value="1"/>
</dbReference>
<feature type="domain" description="HAMP" evidence="9">
    <location>
        <begin position="347"/>
        <end position="399"/>
    </location>
</feature>
<keyword evidence="11" id="KW-1185">Reference proteome</keyword>
<dbReference type="InterPro" id="IPR029151">
    <property type="entry name" value="Sensor-like_sf"/>
</dbReference>
<evidence type="ECO:0000256" key="1">
    <source>
        <dbReference type="ARBA" id="ARBA00000085"/>
    </source>
</evidence>
<dbReference type="SUPFAM" id="SSF47384">
    <property type="entry name" value="Homodimeric domain of signal transducing histidine kinase"/>
    <property type="match status" value="1"/>
</dbReference>
<dbReference type="PROSITE" id="PS50109">
    <property type="entry name" value="HIS_KIN"/>
    <property type="match status" value="1"/>
</dbReference>
<dbReference type="Gene3D" id="6.10.340.10">
    <property type="match status" value="1"/>
</dbReference>
<dbReference type="InterPro" id="IPR003660">
    <property type="entry name" value="HAMP_dom"/>
</dbReference>
<dbReference type="Pfam" id="PF02518">
    <property type="entry name" value="HATPase_c"/>
    <property type="match status" value="1"/>
</dbReference>
<dbReference type="InterPro" id="IPR050351">
    <property type="entry name" value="BphY/WalK/GraS-like"/>
</dbReference>
<dbReference type="Gene3D" id="1.10.287.130">
    <property type="match status" value="1"/>
</dbReference>
<keyword evidence="4" id="KW-0597">Phosphoprotein</keyword>
<feature type="domain" description="Histidine kinase" evidence="8">
    <location>
        <begin position="421"/>
        <end position="619"/>
    </location>
</feature>
<evidence type="ECO:0000256" key="5">
    <source>
        <dbReference type="ARBA" id="ARBA00022679"/>
    </source>
</evidence>
<dbReference type="InterPro" id="IPR003661">
    <property type="entry name" value="HisK_dim/P_dom"/>
</dbReference>
<dbReference type="SMART" id="SM00388">
    <property type="entry name" value="HisKA"/>
    <property type="match status" value="1"/>
</dbReference>
<evidence type="ECO:0000256" key="4">
    <source>
        <dbReference type="ARBA" id="ARBA00022553"/>
    </source>
</evidence>
<organism evidence="10 11">
    <name type="scientific">Pseudobythopirellula maris</name>
    <dbReference type="NCBI Taxonomy" id="2527991"/>
    <lineage>
        <taxon>Bacteria</taxon>
        <taxon>Pseudomonadati</taxon>
        <taxon>Planctomycetota</taxon>
        <taxon>Planctomycetia</taxon>
        <taxon>Pirellulales</taxon>
        <taxon>Lacipirellulaceae</taxon>
        <taxon>Pseudobythopirellula</taxon>
    </lineage>
</organism>
<keyword evidence="7" id="KW-0175">Coiled coil</keyword>
<feature type="coiled-coil region" evidence="7">
    <location>
        <begin position="387"/>
        <end position="414"/>
    </location>
</feature>
<dbReference type="EMBL" id="SJPQ01000002">
    <property type="protein sequence ID" value="TWT88811.1"/>
    <property type="molecule type" value="Genomic_DNA"/>
</dbReference>
<dbReference type="InterPro" id="IPR003594">
    <property type="entry name" value="HATPase_dom"/>
</dbReference>
<dbReference type="CDD" id="cd00075">
    <property type="entry name" value="HATPase"/>
    <property type="match status" value="1"/>
</dbReference>
<dbReference type="GO" id="GO:0016020">
    <property type="term" value="C:membrane"/>
    <property type="evidence" value="ECO:0007669"/>
    <property type="project" value="UniProtKB-SubCell"/>
</dbReference>
<dbReference type="InterPro" id="IPR005467">
    <property type="entry name" value="His_kinase_dom"/>
</dbReference>
<dbReference type="CDD" id="cd06225">
    <property type="entry name" value="HAMP"/>
    <property type="match status" value="1"/>
</dbReference>
<evidence type="ECO:0000313" key="11">
    <source>
        <dbReference type="Proteomes" id="UP000315440"/>
    </source>
</evidence>
<keyword evidence="6" id="KW-0418">Kinase</keyword>
<dbReference type="Gene3D" id="3.30.450.20">
    <property type="entry name" value="PAS domain"/>
    <property type="match status" value="1"/>
</dbReference>
<dbReference type="InterPro" id="IPR036890">
    <property type="entry name" value="HATPase_C_sf"/>
</dbReference>
<dbReference type="InterPro" id="IPR048760">
    <property type="entry name" value="VP0354-like_sensor_dom"/>
</dbReference>
<dbReference type="GO" id="GO:0007234">
    <property type="term" value="P:osmosensory signaling via phosphorelay pathway"/>
    <property type="evidence" value="ECO:0007669"/>
    <property type="project" value="TreeGrafter"/>
</dbReference>
<evidence type="ECO:0000313" key="10">
    <source>
        <dbReference type="EMBL" id="TWT88811.1"/>
    </source>
</evidence>
<dbReference type="RefSeq" id="WP_146400183.1">
    <property type="nucleotide sequence ID" value="NZ_SJPQ01000002.1"/>
</dbReference>
<dbReference type="EC" id="2.7.13.3" evidence="3"/>
<dbReference type="SMART" id="SM00387">
    <property type="entry name" value="HATPase_c"/>
    <property type="match status" value="1"/>
</dbReference>
<reference evidence="10 11" key="1">
    <citation type="submission" date="2019-02" db="EMBL/GenBank/DDBJ databases">
        <title>Deep-cultivation of Planctomycetes and their phenomic and genomic characterization uncovers novel biology.</title>
        <authorList>
            <person name="Wiegand S."/>
            <person name="Jogler M."/>
            <person name="Boedeker C."/>
            <person name="Pinto D."/>
            <person name="Vollmers J."/>
            <person name="Rivas-Marin E."/>
            <person name="Kohn T."/>
            <person name="Peeters S.H."/>
            <person name="Heuer A."/>
            <person name="Rast P."/>
            <person name="Oberbeckmann S."/>
            <person name="Bunk B."/>
            <person name="Jeske O."/>
            <person name="Meyerdierks A."/>
            <person name="Storesund J.E."/>
            <person name="Kallscheuer N."/>
            <person name="Luecker S."/>
            <person name="Lage O.M."/>
            <person name="Pohl T."/>
            <person name="Merkel B.J."/>
            <person name="Hornburger P."/>
            <person name="Mueller R.-W."/>
            <person name="Bruemmer F."/>
            <person name="Labrenz M."/>
            <person name="Spormann A.M."/>
            <person name="Op Den Camp H."/>
            <person name="Overmann J."/>
            <person name="Amann R."/>
            <person name="Jetten M.S.M."/>
            <person name="Mascher T."/>
            <person name="Medema M.H."/>
            <person name="Devos D.P."/>
            <person name="Kaster A.-K."/>
            <person name="Ovreas L."/>
            <person name="Rohde M."/>
            <person name="Galperin M.Y."/>
            <person name="Jogler C."/>
        </authorList>
    </citation>
    <scope>NUCLEOTIDE SEQUENCE [LARGE SCALE GENOMIC DNA]</scope>
    <source>
        <strain evidence="10 11">Mal64</strain>
    </source>
</reference>
<dbReference type="SUPFAM" id="SSF103190">
    <property type="entry name" value="Sensory domain-like"/>
    <property type="match status" value="1"/>
</dbReference>
<comment type="catalytic activity">
    <reaction evidence="1">
        <text>ATP + protein L-histidine = ADP + protein N-phospho-L-histidine.</text>
        <dbReference type="EC" id="2.7.13.3"/>
    </reaction>
</comment>
<dbReference type="Proteomes" id="UP000315440">
    <property type="component" value="Unassembled WGS sequence"/>
</dbReference>
<proteinExistence type="predicted"/>
<accession>A0A5C5ZPT3</accession>
<dbReference type="Gene3D" id="3.30.565.10">
    <property type="entry name" value="Histidine kinase-like ATPase, C-terminal domain"/>
    <property type="match status" value="1"/>
</dbReference>
<dbReference type="SUPFAM" id="SSF158472">
    <property type="entry name" value="HAMP domain-like"/>
    <property type="match status" value="1"/>
</dbReference>
<evidence type="ECO:0000259" key="8">
    <source>
        <dbReference type="PROSITE" id="PS50109"/>
    </source>
</evidence>
<evidence type="ECO:0000256" key="7">
    <source>
        <dbReference type="SAM" id="Coils"/>
    </source>
</evidence>
<dbReference type="PANTHER" id="PTHR42878:SF15">
    <property type="entry name" value="BACTERIOPHYTOCHROME"/>
    <property type="match status" value="1"/>
</dbReference>
<dbReference type="SUPFAM" id="SSF55874">
    <property type="entry name" value="ATPase domain of HSP90 chaperone/DNA topoisomerase II/histidine kinase"/>
    <property type="match status" value="1"/>
</dbReference>
<keyword evidence="5 10" id="KW-0808">Transferase</keyword>
<comment type="subcellular location">
    <subcellularLocation>
        <location evidence="2">Membrane</location>
    </subcellularLocation>
</comment>
<dbReference type="InterPro" id="IPR036097">
    <property type="entry name" value="HisK_dim/P_sf"/>
</dbReference>
<dbReference type="AlphaFoldDB" id="A0A5C5ZPT3"/>
<sequence>MHAVNRIRLLTCGAVLVTALVIGLISLGGFRALVNEQQRLSLEDLVQSESRRLELALHELSNDVRLLASLPMTNFVAESAIADDEAATAQGDRNRTYLADIFAEALHAKLYYEQIRFIGVKNDGKEIVRVDRDGGGLPLRVSDVRLQPKGGRDYFLGAMRMPPSGVFFSRIDLNREHGEIEVPHRPMLRAAVRVNSAEGEPLGVVVVNLHIGRFLADLYDLENQPHDFYITNSDGDYLLHPDPAKTYGFDLGTPHRLQDEHPEATALYESDARSLTIQLTDDTAYKGLLHYRKAELFKDDPQRYVVLGVAASDEALNKGMSGVFRRAVGVTTLLIGAAVLVGVIAGRMQTRPLETLTSAAQKLAQGEAMPTLPTRLNDEVGDLARAFKQMADTIRQKEAELRESNSRLEIANEDLEHFVHIAAHDLREPLRKQRNLIDLISEDLPTGSNPEETEELLGCVSKCSLDMQALIDDFRALSHLKESHLAREPVALDALISEVLPTYEEELSERNVVVRFDEFQARPHVYPGLVSRLYDNLIRNALRHTQIDGFTLAFTATQLEDHSWQYGVSNTGSSIPDGKRNEFFKLFRKSADSEGSGVGLSICKKIIDRHRGKIAVDSEGSTVHVRFTFGGGADDDKIG</sequence>
<dbReference type="GO" id="GO:0000155">
    <property type="term" value="F:phosphorelay sensor kinase activity"/>
    <property type="evidence" value="ECO:0007669"/>
    <property type="project" value="InterPro"/>
</dbReference>
<protein>
    <recommendedName>
        <fullName evidence="3">histidine kinase</fullName>
        <ecNumber evidence="3">2.7.13.3</ecNumber>
    </recommendedName>
</protein>
<dbReference type="GO" id="GO:0000156">
    <property type="term" value="F:phosphorelay response regulator activity"/>
    <property type="evidence" value="ECO:0007669"/>
    <property type="project" value="TreeGrafter"/>
</dbReference>
<evidence type="ECO:0000259" key="9">
    <source>
        <dbReference type="PROSITE" id="PS50885"/>
    </source>
</evidence>
<evidence type="ECO:0000256" key="2">
    <source>
        <dbReference type="ARBA" id="ARBA00004370"/>
    </source>
</evidence>